<evidence type="ECO:0008006" key="4">
    <source>
        <dbReference type="Google" id="ProtNLM"/>
    </source>
</evidence>
<gene>
    <name evidence="2" type="ORF">SISNIDRAFT_418580</name>
    <name evidence="1" type="ORF">SISNIDRAFT_420896</name>
</gene>
<organism evidence="1 3">
    <name type="scientific">Sistotremastrum niveocremeum HHB9708</name>
    <dbReference type="NCBI Taxonomy" id="1314777"/>
    <lineage>
        <taxon>Eukaryota</taxon>
        <taxon>Fungi</taxon>
        <taxon>Dikarya</taxon>
        <taxon>Basidiomycota</taxon>
        <taxon>Agaricomycotina</taxon>
        <taxon>Agaricomycetes</taxon>
        <taxon>Sistotremastrales</taxon>
        <taxon>Sistotremastraceae</taxon>
        <taxon>Sertulicium</taxon>
        <taxon>Sertulicium niveocremeum</taxon>
    </lineage>
</organism>
<accession>A0A164M7Q4</accession>
<name>A0A164M7Q4_9AGAM</name>
<protein>
    <recommendedName>
        <fullName evidence="4">USP domain-containing protein</fullName>
    </recommendedName>
</protein>
<evidence type="ECO:0000313" key="2">
    <source>
        <dbReference type="EMBL" id="KZS88232.1"/>
    </source>
</evidence>
<sequence>MYPRGSSGASVTDIAYDVLQHNECALKVSQCITCEKVCFTSSVDNHCVDISSPRRPQVSRNVQPTVQEAWNTFTSLSRVHNALCSECNGRLETKTIWQSVRPLISIPLHGELYSEISETIDVTNKYQAKQVLRLQGIIYHGSHHFTVRVIDKWGNVWYNDGMAMGTQFVKERTGINLTQARSRNACLLIYH</sequence>
<proteinExistence type="predicted"/>
<reference evidence="1 3" key="1">
    <citation type="journal article" date="2016" name="Mol. Biol. Evol.">
        <title>Comparative Genomics of Early-Diverging Mushroom-Forming Fungi Provides Insights into the Origins of Lignocellulose Decay Capabilities.</title>
        <authorList>
            <person name="Nagy L.G."/>
            <person name="Riley R."/>
            <person name="Tritt A."/>
            <person name="Adam C."/>
            <person name="Daum C."/>
            <person name="Floudas D."/>
            <person name="Sun H."/>
            <person name="Yadav J.S."/>
            <person name="Pangilinan J."/>
            <person name="Larsson K.H."/>
            <person name="Matsuura K."/>
            <person name="Barry K."/>
            <person name="Labutti K."/>
            <person name="Kuo R."/>
            <person name="Ohm R.A."/>
            <person name="Bhattacharya S.S."/>
            <person name="Shirouzu T."/>
            <person name="Yoshinaga Y."/>
            <person name="Martin F.M."/>
            <person name="Grigoriev I.V."/>
            <person name="Hibbett D.S."/>
        </authorList>
    </citation>
    <scope>NUCLEOTIDE SEQUENCE [LARGE SCALE GENOMIC DNA]</scope>
    <source>
        <strain evidence="1 3">HHB9708</strain>
    </source>
</reference>
<dbReference type="EMBL" id="KV419439">
    <property type="protein sequence ID" value="KZS88232.1"/>
    <property type="molecule type" value="Genomic_DNA"/>
</dbReference>
<evidence type="ECO:0000313" key="1">
    <source>
        <dbReference type="EMBL" id="KZS86447.1"/>
    </source>
</evidence>
<keyword evidence="3" id="KW-1185">Reference proteome</keyword>
<dbReference type="EMBL" id="KV419499">
    <property type="protein sequence ID" value="KZS86447.1"/>
    <property type="molecule type" value="Genomic_DNA"/>
</dbReference>
<evidence type="ECO:0000313" key="3">
    <source>
        <dbReference type="Proteomes" id="UP000076722"/>
    </source>
</evidence>
<dbReference type="Proteomes" id="UP000076722">
    <property type="component" value="Unassembled WGS sequence"/>
</dbReference>
<dbReference type="AlphaFoldDB" id="A0A164M7Q4"/>
<dbReference type="OrthoDB" id="3258054at2759"/>